<reference evidence="1 2" key="1">
    <citation type="submission" date="2016-11" db="EMBL/GenBank/DDBJ databases">
        <authorList>
            <person name="Kadnikov V."/>
            <person name="Nazina T."/>
        </authorList>
    </citation>
    <scope>NUCLEOTIDE SEQUENCE [LARGE SCALE GENOMIC DNA]</scope>
    <source>
        <strain evidence="1 2">1017</strain>
    </source>
</reference>
<protein>
    <submittedName>
        <fullName evidence="1">Uncharacterized protein</fullName>
    </submittedName>
</protein>
<reference evidence="2" key="2">
    <citation type="submission" date="2017-01" db="EMBL/GenBank/DDBJ databases">
        <title>Genome sequencing and annotation of Geobacillus sp. 1017, a Hydrocarbon-Oxidizing Thermophilic Bacterium Isolated from a Heavy Oil Reservoir (China).</title>
        <authorList>
            <person name="Kadnikov V.V."/>
            <person name="Mardanov A.V."/>
            <person name="Poltaraus A.B."/>
            <person name="Sokolova D.S."/>
            <person name="Semenova E.M."/>
            <person name="Ravin N.V."/>
            <person name="Tourova T.P."/>
            <person name="Nazina T.N."/>
        </authorList>
    </citation>
    <scope>NUCLEOTIDE SEQUENCE [LARGE SCALE GENOMIC DNA]</scope>
    <source>
        <strain evidence="2">1017</strain>
    </source>
</reference>
<accession>A0A1Q5SN60</accession>
<organism evidence="1 2">
    <name type="scientific">Geobacillus proteiniphilus</name>
    <dbReference type="NCBI Taxonomy" id="860353"/>
    <lineage>
        <taxon>Bacteria</taxon>
        <taxon>Bacillati</taxon>
        <taxon>Bacillota</taxon>
        <taxon>Bacilli</taxon>
        <taxon>Bacillales</taxon>
        <taxon>Anoxybacillaceae</taxon>
        <taxon>Geobacillus</taxon>
    </lineage>
</organism>
<dbReference type="EMBL" id="MQMG01000056">
    <property type="protein sequence ID" value="OKO89457.1"/>
    <property type="molecule type" value="Genomic_DNA"/>
</dbReference>
<comment type="caution">
    <text evidence="1">The sequence shown here is derived from an EMBL/GenBank/DDBJ whole genome shotgun (WGS) entry which is preliminary data.</text>
</comment>
<dbReference type="AlphaFoldDB" id="A0A1Q5SN60"/>
<dbReference type="Proteomes" id="UP000186030">
    <property type="component" value="Unassembled WGS sequence"/>
</dbReference>
<proteinExistence type="predicted"/>
<evidence type="ECO:0000313" key="2">
    <source>
        <dbReference type="Proteomes" id="UP000186030"/>
    </source>
</evidence>
<sequence>MGEDKGFFEEMKKEGMVYIDATKTFNISLTEKSLIHFSTVEGKPVACPRHAKA</sequence>
<name>A0A1Q5SN60_9BACL</name>
<gene>
    <name evidence="1" type="ORF">BRO54_3318</name>
</gene>
<evidence type="ECO:0000313" key="1">
    <source>
        <dbReference type="EMBL" id="OKO89457.1"/>
    </source>
</evidence>